<evidence type="ECO:0000313" key="8">
    <source>
        <dbReference type="Proteomes" id="UP001642360"/>
    </source>
</evidence>
<protein>
    <recommendedName>
        <fullName evidence="6">MBD domain-containing protein</fullName>
    </recommendedName>
</protein>
<gene>
    <name evidence="7" type="ORF">ILEXP_LOCUS38336</name>
</gene>
<keyword evidence="4" id="KW-0804">Transcription</keyword>
<dbReference type="GO" id="GO:0005634">
    <property type="term" value="C:nucleus"/>
    <property type="evidence" value="ECO:0007669"/>
    <property type="project" value="UniProtKB-SubCell"/>
</dbReference>
<keyword evidence="2" id="KW-0805">Transcription regulation</keyword>
<evidence type="ECO:0000256" key="3">
    <source>
        <dbReference type="ARBA" id="ARBA00023125"/>
    </source>
</evidence>
<accession>A0ABC8THI6</accession>
<sequence length="170" mass="19194">MEDNGALSPSMPVPLPLPLPMLRWGHYDGDDYAAHGQLAVVPQTTTTTTTSRFKLPDGWRVQKVLRSDGCRIDKYYHEPETGHKFRSLKEIERYIKGEVYRPRQRSLKNSADRRAFGYGRKSIGSRKMIISGGKVKTSTSDSFRPLGTCSKNSKVPTGPGEHTWRLLLCK</sequence>
<keyword evidence="3" id="KW-0238">DNA-binding</keyword>
<keyword evidence="8" id="KW-1185">Reference proteome</keyword>
<comment type="caution">
    <text evidence="7">The sequence shown here is derived from an EMBL/GenBank/DDBJ whole genome shotgun (WGS) entry which is preliminary data.</text>
</comment>
<evidence type="ECO:0000313" key="7">
    <source>
        <dbReference type="EMBL" id="CAK9168919.1"/>
    </source>
</evidence>
<comment type="subcellular location">
    <subcellularLocation>
        <location evidence="1">Nucleus</location>
    </subcellularLocation>
</comment>
<dbReference type="EMBL" id="CAUOFW020005169">
    <property type="protein sequence ID" value="CAK9168919.1"/>
    <property type="molecule type" value="Genomic_DNA"/>
</dbReference>
<evidence type="ECO:0000256" key="5">
    <source>
        <dbReference type="ARBA" id="ARBA00023242"/>
    </source>
</evidence>
<evidence type="ECO:0000256" key="4">
    <source>
        <dbReference type="ARBA" id="ARBA00023163"/>
    </source>
</evidence>
<dbReference type="PANTHER" id="PTHR12396:SF38">
    <property type="entry name" value="METHYL-CPG-BINDING DOMAIN-CONTAINING PROTEIN 7"/>
    <property type="match status" value="1"/>
</dbReference>
<evidence type="ECO:0000256" key="1">
    <source>
        <dbReference type="ARBA" id="ARBA00004123"/>
    </source>
</evidence>
<dbReference type="GO" id="GO:0003677">
    <property type="term" value="F:DNA binding"/>
    <property type="evidence" value="ECO:0007669"/>
    <property type="project" value="UniProtKB-KW"/>
</dbReference>
<dbReference type="Gene3D" id="3.30.890.10">
    <property type="entry name" value="Methyl-cpg-binding Protein 2, Chain A"/>
    <property type="match status" value="1"/>
</dbReference>
<dbReference type="SUPFAM" id="SSF54171">
    <property type="entry name" value="DNA-binding domain"/>
    <property type="match status" value="1"/>
</dbReference>
<evidence type="ECO:0000259" key="6">
    <source>
        <dbReference type="PROSITE" id="PS50982"/>
    </source>
</evidence>
<dbReference type="PANTHER" id="PTHR12396">
    <property type="entry name" value="METHYL-CPG BINDING PROTEIN, MBD"/>
    <property type="match status" value="1"/>
</dbReference>
<dbReference type="PROSITE" id="PS50982">
    <property type="entry name" value="MBD"/>
    <property type="match status" value="1"/>
</dbReference>
<proteinExistence type="predicted"/>
<dbReference type="Pfam" id="PF01429">
    <property type="entry name" value="MBD"/>
    <property type="match status" value="1"/>
</dbReference>
<feature type="domain" description="MBD" evidence="6">
    <location>
        <begin position="45"/>
        <end position="114"/>
    </location>
</feature>
<keyword evidence="5" id="KW-0539">Nucleus</keyword>
<name>A0ABC8THI6_9AQUA</name>
<organism evidence="7 8">
    <name type="scientific">Ilex paraguariensis</name>
    <name type="common">yerba mate</name>
    <dbReference type="NCBI Taxonomy" id="185542"/>
    <lineage>
        <taxon>Eukaryota</taxon>
        <taxon>Viridiplantae</taxon>
        <taxon>Streptophyta</taxon>
        <taxon>Embryophyta</taxon>
        <taxon>Tracheophyta</taxon>
        <taxon>Spermatophyta</taxon>
        <taxon>Magnoliopsida</taxon>
        <taxon>eudicotyledons</taxon>
        <taxon>Gunneridae</taxon>
        <taxon>Pentapetalae</taxon>
        <taxon>asterids</taxon>
        <taxon>campanulids</taxon>
        <taxon>Aquifoliales</taxon>
        <taxon>Aquifoliaceae</taxon>
        <taxon>Ilex</taxon>
    </lineage>
</organism>
<dbReference type="AlphaFoldDB" id="A0ABC8THI6"/>
<evidence type="ECO:0000256" key="2">
    <source>
        <dbReference type="ARBA" id="ARBA00023015"/>
    </source>
</evidence>
<dbReference type="Proteomes" id="UP001642360">
    <property type="component" value="Unassembled WGS sequence"/>
</dbReference>
<reference evidence="7 8" key="1">
    <citation type="submission" date="2024-02" db="EMBL/GenBank/DDBJ databases">
        <authorList>
            <person name="Vignale AGUSTIN F."/>
            <person name="Sosa J E."/>
            <person name="Modenutti C."/>
        </authorList>
    </citation>
    <scope>NUCLEOTIDE SEQUENCE [LARGE SCALE GENOMIC DNA]</scope>
</reference>
<dbReference type="InterPro" id="IPR001739">
    <property type="entry name" value="Methyl_CpG_DNA-bd"/>
</dbReference>
<dbReference type="InterPro" id="IPR016177">
    <property type="entry name" value="DNA-bd_dom_sf"/>
</dbReference>